<evidence type="ECO:0000313" key="2">
    <source>
        <dbReference type="Proteomes" id="UP000824469"/>
    </source>
</evidence>
<dbReference type="EMBL" id="JAHRHJ020000001">
    <property type="protein sequence ID" value="KAH9328788.1"/>
    <property type="molecule type" value="Genomic_DNA"/>
</dbReference>
<dbReference type="Proteomes" id="UP000824469">
    <property type="component" value="Unassembled WGS sequence"/>
</dbReference>
<dbReference type="AlphaFoldDB" id="A0AA38LKZ2"/>
<name>A0AA38LKZ2_TAXCH</name>
<protein>
    <submittedName>
        <fullName evidence="1">Uncharacterized protein</fullName>
    </submittedName>
</protein>
<organism evidence="1 2">
    <name type="scientific">Taxus chinensis</name>
    <name type="common">Chinese yew</name>
    <name type="synonym">Taxus wallichiana var. chinensis</name>
    <dbReference type="NCBI Taxonomy" id="29808"/>
    <lineage>
        <taxon>Eukaryota</taxon>
        <taxon>Viridiplantae</taxon>
        <taxon>Streptophyta</taxon>
        <taxon>Embryophyta</taxon>
        <taxon>Tracheophyta</taxon>
        <taxon>Spermatophyta</taxon>
        <taxon>Pinopsida</taxon>
        <taxon>Pinidae</taxon>
        <taxon>Conifers II</taxon>
        <taxon>Cupressales</taxon>
        <taxon>Taxaceae</taxon>
        <taxon>Taxus</taxon>
    </lineage>
</organism>
<keyword evidence="2" id="KW-1185">Reference proteome</keyword>
<reference evidence="1 2" key="1">
    <citation type="journal article" date="2021" name="Nat. Plants">
        <title>The Taxus genome provides insights into paclitaxel biosynthesis.</title>
        <authorList>
            <person name="Xiong X."/>
            <person name="Gou J."/>
            <person name="Liao Q."/>
            <person name="Li Y."/>
            <person name="Zhou Q."/>
            <person name="Bi G."/>
            <person name="Li C."/>
            <person name="Du R."/>
            <person name="Wang X."/>
            <person name="Sun T."/>
            <person name="Guo L."/>
            <person name="Liang H."/>
            <person name="Lu P."/>
            <person name="Wu Y."/>
            <person name="Zhang Z."/>
            <person name="Ro D.K."/>
            <person name="Shang Y."/>
            <person name="Huang S."/>
            <person name="Yan J."/>
        </authorList>
    </citation>
    <scope>NUCLEOTIDE SEQUENCE [LARGE SCALE GENOMIC DNA]</scope>
    <source>
        <strain evidence="1">Ta-2019</strain>
    </source>
</reference>
<comment type="caution">
    <text evidence="1">The sequence shown here is derived from an EMBL/GenBank/DDBJ whole genome shotgun (WGS) entry which is preliminary data.</text>
</comment>
<gene>
    <name evidence="1" type="ORF">KI387_000896</name>
</gene>
<feature type="non-terminal residue" evidence="1">
    <location>
        <position position="1"/>
    </location>
</feature>
<evidence type="ECO:0000313" key="1">
    <source>
        <dbReference type="EMBL" id="KAH9328788.1"/>
    </source>
</evidence>
<accession>A0AA38LKZ2</accession>
<sequence length="76" mass="8757">IWERVKAPKKKSWMQAIYKSGLSLATGFPTSMHYPEFILAVVAQFDKESMSVNYDDDKVVICLDPNFFEDLLKLPD</sequence>
<proteinExistence type="predicted"/>
<feature type="non-terminal residue" evidence="1">
    <location>
        <position position="76"/>
    </location>
</feature>